<dbReference type="InterPro" id="IPR005024">
    <property type="entry name" value="Snf7_fam"/>
</dbReference>
<evidence type="ECO:0000313" key="2">
    <source>
        <dbReference type="Proteomes" id="UP000729402"/>
    </source>
</evidence>
<dbReference type="EMBL" id="JAAALK010000287">
    <property type="protein sequence ID" value="KAG8057936.1"/>
    <property type="molecule type" value="Genomic_DNA"/>
</dbReference>
<dbReference type="AlphaFoldDB" id="A0A8J5SGX9"/>
<dbReference type="Pfam" id="PF03357">
    <property type="entry name" value="Snf7"/>
    <property type="match status" value="1"/>
</dbReference>
<gene>
    <name evidence="1" type="ORF">GUJ93_ZPchr0002g23276</name>
</gene>
<protein>
    <submittedName>
        <fullName evidence="1">Uncharacterized protein</fullName>
    </submittedName>
</protein>
<sequence>MLADIELTCKQKVVFGNLKNGNAALKSIPSEINIDDVQKLMDGTTEAKAYQDLVDRATNIGDIQAISVIKMEPF</sequence>
<comment type="caution">
    <text evidence="1">The sequence shown here is derived from an EMBL/GenBank/DDBJ whole genome shotgun (WGS) entry which is preliminary data.</text>
</comment>
<dbReference type="OrthoDB" id="441172at2759"/>
<proteinExistence type="predicted"/>
<keyword evidence="2" id="KW-1185">Reference proteome</keyword>
<accession>A0A8J5SGX9</accession>
<dbReference type="Proteomes" id="UP000729402">
    <property type="component" value="Unassembled WGS sequence"/>
</dbReference>
<evidence type="ECO:0000313" key="1">
    <source>
        <dbReference type="EMBL" id="KAG8057936.1"/>
    </source>
</evidence>
<organism evidence="1 2">
    <name type="scientific">Zizania palustris</name>
    <name type="common">Northern wild rice</name>
    <dbReference type="NCBI Taxonomy" id="103762"/>
    <lineage>
        <taxon>Eukaryota</taxon>
        <taxon>Viridiplantae</taxon>
        <taxon>Streptophyta</taxon>
        <taxon>Embryophyta</taxon>
        <taxon>Tracheophyta</taxon>
        <taxon>Spermatophyta</taxon>
        <taxon>Magnoliopsida</taxon>
        <taxon>Liliopsida</taxon>
        <taxon>Poales</taxon>
        <taxon>Poaceae</taxon>
        <taxon>BOP clade</taxon>
        <taxon>Oryzoideae</taxon>
        <taxon>Oryzeae</taxon>
        <taxon>Zizaniinae</taxon>
        <taxon>Zizania</taxon>
    </lineage>
</organism>
<dbReference type="GO" id="GO:0007034">
    <property type="term" value="P:vacuolar transport"/>
    <property type="evidence" value="ECO:0007669"/>
    <property type="project" value="InterPro"/>
</dbReference>
<name>A0A8J5SGX9_ZIZPA</name>
<reference evidence="1" key="1">
    <citation type="journal article" date="2021" name="bioRxiv">
        <title>Whole Genome Assembly and Annotation of Northern Wild Rice, Zizania palustris L., Supports a Whole Genome Duplication in the Zizania Genus.</title>
        <authorList>
            <person name="Haas M."/>
            <person name="Kono T."/>
            <person name="Macchietto M."/>
            <person name="Millas R."/>
            <person name="McGilp L."/>
            <person name="Shao M."/>
            <person name="Duquette J."/>
            <person name="Hirsch C.N."/>
            <person name="Kimball J."/>
        </authorList>
    </citation>
    <scope>NUCLEOTIDE SEQUENCE</scope>
    <source>
        <tissue evidence="1">Fresh leaf tissue</tissue>
    </source>
</reference>
<reference evidence="1" key="2">
    <citation type="submission" date="2021-02" db="EMBL/GenBank/DDBJ databases">
        <authorList>
            <person name="Kimball J.A."/>
            <person name="Haas M.W."/>
            <person name="Macchietto M."/>
            <person name="Kono T."/>
            <person name="Duquette J."/>
            <person name="Shao M."/>
        </authorList>
    </citation>
    <scope>NUCLEOTIDE SEQUENCE</scope>
    <source>
        <tissue evidence="1">Fresh leaf tissue</tissue>
    </source>
</reference>